<dbReference type="Proteomes" id="UP000003963">
    <property type="component" value="Unassembled WGS sequence"/>
</dbReference>
<reference evidence="1 2" key="1">
    <citation type="submission" date="2009-02" db="EMBL/GenBank/DDBJ databases">
        <title>Annotation of Streptomyces hygroscopicus strain ATCC 53653.</title>
        <authorList>
            <consortium name="The Broad Institute Genome Sequencing Platform"/>
            <consortium name="Broad Institute Microbial Sequencing Center"/>
            <person name="Fischbach M."/>
            <person name="Godfrey P."/>
            <person name="Ward D."/>
            <person name="Young S."/>
            <person name="Zeng Q."/>
            <person name="Koehrsen M."/>
            <person name="Alvarado L."/>
            <person name="Berlin A.M."/>
            <person name="Bochicchio J."/>
            <person name="Borenstein D."/>
            <person name="Chapman S.B."/>
            <person name="Chen Z."/>
            <person name="Engels R."/>
            <person name="Freedman E."/>
            <person name="Gellesch M."/>
            <person name="Goldberg J."/>
            <person name="Griggs A."/>
            <person name="Gujja S."/>
            <person name="Heilman E.R."/>
            <person name="Heiman D.I."/>
            <person name="Hepburn T.A."/>
            <person name="Howarth C."/>
            <person name="Jen D."/>
            <person name="Larson L."/>
            <person name="Lewis B."/>
            <person name="Mehta T."/>
            <person name="Park D."/>
            <person name="Pearson M."/>
            <person name="Richards J."/>
            <person name="Roberts A."/>
            <person name="Saif S."/>
            <person name="Shea T.D."/>
            <person name="Shenoy N."/>
            <person name="Sisk P."/>
            <person name="Stolte C."/>
            <person name="Sykes S.N."/>
            <person name="Thomson T."/>
            <person name="Walk T."/>
            <person name="White J."/>
            <person name="Yandava C."/>
            <person name="Straight P."/>
            <person name="Clardy J."/>
            <person name="Hung D."/>
            <person name="Kolter R."/>
            <person name="Mekalanos J."/>
            <person name="Walker S."/>
            <person name="Walsh C.T."/>
            <person name="Wieland-Brown L.C."/>
            <person name="Haas B."/>
            <person name="Nusbaum C."/>
            <person name="Birren B."/>
        </authorList>
    </citation>
    <scope>NUCLEOTIDE SEQUENCE [LARGE SCALE GENOMIC DNA]</scope>
    <source>
        <strain evidence="1 2">ATCC 53653</strain>
    </source>
</reference>
<evidence type="ECO:0000313" key="2">
    <source>
        <dbReference type="Proteomes" id="UP000003963"/>
    </source>
</evidence>
<sequence>MAVAQEVLEDLVRPWNVQVNSTTALAAAVADAAAKDDKERREEDREPLRRKAGLRALPSAEVGQSFTLTPWEILHALGRAQVLSRQGAGRGLAEHWGCLKYCQALEGSTGRYMALSEEGLNPRRHYKTVQSGELGIGFALTVAERVLKQRYPDHVVSVVDADIALQAGWALVGKEVKRRDWVSLRPDFLLEAWKPGQPSKVIPLACKGTHSKPSYVHTQLASASARVEALHIGPWDQTPTLVTSTELLGQGGISVHVLHAPGDGSLTVQPDAPGADLPVEDLNIYPDVCIPGDGDEDDERVSGFQVLPDRYAWFRSVLVRAGAAGLMGFTGGGEPTARYLTKRQGRRHFEGFTHAGTGIVQDVEQEIGGINFVGTDHVFRLNGTRVEAFSGLAENLFDLLRDGRVEEYRREAHAMRPRWRSLRGQHDWDGPVSVREDGSVMAMQLLPEPPRRRRRRLSSV</sequence>
<accession>D9WQY5</accession>
<evidence type="ECO:0000313" key="1">
    <source>
        <dbReference type="EMBL" id="EFL21962.1"/>
    </source>
</evidence>
<protein>
    <submittedName>
        <fullName evidence="1">Uncharacterized protein</fullName>
    </submittedName>
</protein>
<organism evidence="1 2">
    <name type="scientific">Streptomyces himastatinicus ATCC 53653</name>
    <dbReference type="NCBI Taxonomy" id="457427"/>
    <lineage>
        <taxon>Bacteria</taxon>
        <taxon>Bacillati</taxon>
        <taxon>Actinomycetota</taxon>
        <taxon>Actinomycetes</taxon>
        <taxon>Kitasatosporales</taxon>
        <taxon>Streptomycetaceae</taxon>
        <taxon>Streptomyces</taxon>
        <taxon>Streptomyces violaceusniger group</taxon>
    </lineage>
</organism>
<keyword evidence="2" id="KW-1185">Reference proteome</keyword>
<name>D9WQY5_9ACTN</name>
<proteinExistence type="predicted"/>
<gene>
    <name evidence="1" type="ORF">SSOG_01674</name>
</gene>
<dbReference type="AlphaFoldDB" id="D9WQY5"/>
<dbReference type="STRING" id="457427.SSOG_01674"/>
<dbReference type="EMBL" id="GG657754">
    <property type="protein sequence ID" value="EFL21962.1"/>
    <property type="molecule type" value="Genomic_DNA"/>
</dbReference>
<dbReference type="HOGENOM" id="CLU_047965_0_0_11"/>
<dbReference type="OrthoDB" id="3335096at2"/>